<reference evidence="10 11" key="1">
    <citation type="journal article" date="2013" name="PLoS ONE">
        <title>Genomic analysis of Melioribacter roseus, facultatively anaerobic organotrophic bacterium representing a novel deep lineage within Bacteriodetes/Chlorobi group.</title>
        <authorList>
            <person name="Kadnikov V.V."/>
            <person name="Mardanov A.V."/>
            <person name="Podosokorskaya O.A."/>
            <person name="Gavrilov S.N."/>
            <person name="Kublanov I.V."/>
            <person name="Beletsky A.V."/>
            <person name="Bonch-Osmolovskaya E.A."/>
            <person name="Ravin N.V."/>
        </authorList>
    </citation>
    <scope>NUCLEOTIDE SEQUENCE [LARGE SCALE GENOMIC DNA]</scope>
    <source>
        <strain evidence="11">JCM 17771 / P3M-2</strain>
    </source>
</reference>
<dbReference type="KEGG" id="mro:MROS_1045"/>
<dbReference type="InterPro" id="IPR036852">
    <property type="entry name" value="Peptidase_S8/S53_dom_sf"/>
</dbReference>
<dbReference type="RefSeq" id="WP_014855721.1">
    <property type="nucleotide sequence ID" value="NC_018178.1"/>
</dbReference>
<dbReference type="InterPro" id="IPR000209">
    <property type="entry name" value="Peptidase_S8/S53_dom"/>
</dbReference>
<dbReference type="GO" id="GO:0004252">
    <property type="term" value="F:serine-type endopeptidase activity"/>
    <property type="evidence" value="ECO:0007669"/>
    <property type="project" value="UniProtKB-UniRule"/>
</dbReference>
<evidence type="ECO:0000256" key="3">
    <source>
        <dbReference type="ARBA" id="ARBA00022801"/>
    </source>
</evidence>
<feature type="active site" description="Charge relay system" evidence="5">
    <location>
        <position position="212"/>
    </location>
</feature>
<dbReference type="GO" id="GO:0006508">
    <property type="term" value="P:proteolysis"/>
    <property type="evidence" value="ECO:0007669"/>
    <property type="project" value="UniProtKB-KW"/>
</dbReference>
<evidence type="ECO:0000256" key="7">
    <source>
        <dbReference type="SAM" id="MobiDB-lite"/>
    </source>
</evidence>
<dbReference type="InterPro" id="IPR015500">
    <property type="entry name" value="Peptidase_S8_subtilisin-rel"/>
</dbReference>
<dbReference type="STRING" id="1191523.MROS_1045"/>
<evidence type="ECO:0000256" key="4">
    <source>
        <dbReference type="ARBA" id="ARBA00022825"/>
    </source>
</evidence>
<evidence type="ECO:0000259" key="9">
    <source>
        <dbReference type="Pfam" id="PF18962"/>
    </source>
</evidence>
<dbReference type="PROSITE" id="PS00137">
    <property type="entry name" value="SUBTILASE_HIS"/>
    <property type="match status" value="1"/>
</dbReference>
<dbReference type="HOGENOM" id="CLU_009781_0_0_10"/>
<dbReference type="Pfam" id="PF00082">
    <property type="entry name" value="Peptidase_S8"/>
    <property type="match status" value="1"/>
</dbReference>
<organism evidence="10 11">
    <name type="scientific">Melioribacter roseus (strain DSM 23840 / JCM 17771 / VKM B-2668 / P3M-2)</name>
    <dbReference type="NCBI Taxonomy" id="1191523"/>
    <lineage>
        <taxon>Bacteria</taxon>
        <taxon>Pseudomonadati</taxon>
        <taxon>Ignavibacteriota</taxon>
        <taxon>Ignavibacteria</taxon>
        <taxon>Ignavibacteriales</taxon>
        <taxon>Melioribacteraceae</taxon>
        <taxon>Melioribacter</taxon>
    </lineage>
</organism>
<proteinExistence type="inferred from homology"/>
<keyword evidence="2 5" id="KW-0645">Protease</keyword>
<feature type="region of interest" description="Disordered" evidence="7">
    <location>
        <begin position="188"/>
        <end position="207"/>
    </location>
</feature>
<dbReference type="PANTHER" id="PTHR43399:SF4">
    <property type="entry name" value="CELL WALL-ASSOCIATED PROTEASE"/>
    <property type="match status" value="1"/>
</dbReference>
<evidence type="ECO:0000256" key="6">
    <source>
        <dbReference type="SAM" id="Coils"/>
    </source>
</evidence>
<dbReference type="PROSITE" id="PS00136">
    <property type="entry name" value="SUBTILASE_ASP"/>
    <property type="match status" value="1"/>
</dbReference>
<protein>
    <submittedName>
        <fullName evidence="10">Peptidase S8/S53 subtilisin kexin sedolisin</fullName>
    </submittedName>
</protein>
<dbReference type="Pfam" id="PF18962">
    <property type="entry name" value="Por_Secre_tail"/>
    <property type="match status" value="1"/>
</dbReference>
<dbReference type="EMBL" id="CP003557">
    <property type="protein sequence ID" value="AFN74285.1"/>
    <property type="molecule type" value="Genomic_DNA"/>
</dbReference>
<dbReference type="InterPro" id="IPR051048">
    <property type="entry name" value="Peptidase_S8/S53_subtilisin"/>
</dbReference>
<sequence length="943" mass="103678">MKPTLRILIFLFVAATLFSQEEIKVHDNVYYLSNTIVVKLKDAYADVNAFKRETEKKSIKIDGISKAFPQGAKVLRKGADRFESIYILKTGGNKDPYEVSAKLNKMKEVEWAEPKLIRRVAIIPNDSLLSAGRQYNIGMISAEKAWDISKGDTSIIIAIIDTGVDWNHPDLKANILFDSNGNLVGTDLGGLNGRPDDDPREDIPPDGRNSYHGTHVAGIASAVTNNSIGIAGVGFNCTIMPVKVSRSDKRDASGYPFVWYGFEGIKWAVDNGAKIINCSWGGYGYSRYEKEIIDYAIENGVVIIAAAGNENSSGLFYPASYEGVLSVGWLDEKGEKATYGSHSGSNFGTQVDVMAPGSFIYSTWPTYSGADSIYRSISGSSMASPHAAGVAGLVAARFSNYTPLQIAERIRASSAPLKSSLPQHQYLLGTGRIDAYNAVKDTNLFSIRATKIDLVEDGNGNGLLESGEAVDIRIRFTNYLDPSPQTTVYLMSDDDAIILENSEFNLPAMNTLDTADNSSAPFRFVISENSPFNHTVDIMIKYEGDSYEDYQWFSVRVNPTYATHDANKIVMTITSKGALGFNDYPDNQEGRGFVYKNGDNLLFEGAFMYGASSTKVMDAARNDFFQNEDFNLLEKVRITTDENNNQIGRTAFDDSGFGEGALGIKTELTSYGFSDAPDDSYIILVNKLINQSGADINGLYAGYFFDWDMPAEIPDIDIVGFDEEGRFGYVYCENDSILDTYVGIGLLHDESKLGFYPIENSADTGAVMLFDENGFTKEEKWSALTGGVITKQIGPADVSMVVSSGPHDLIDGGEVKIPFVIAAGDNLEELRASIQAARNKYSQLITDVRENSISFTYNLSQNYPNPFNPSTVIRYEIPERQFVTIKVYDLLGREVAALVNEAKDAGSYSLEFSADKYKLSSGIYFYALKAGNNFIVKKMIFAK</sequence>
<evidence type="ECO:0000256" key="2">
    <source>
        <dbReference type="ARBA" id="ARBA00022670"/>
    </source>
</evidence>
<dbReference type="PRINTS" id="PR00723">
    <property type="entry name" value="SUBTILISIN"/>
</dbReference>
<dbReference type="InterPro" id="IPR023827">
    <property type="entry name" value="Peptidase_S8_Asp-AS"/>
</dbReference>
<dbReference type="InterPro" id="IPR022398">
    <property type="entry name" value="Peptidase_S8_His-AS"/>
</dbReference>
<dbReference type="InterPro" id="IPR026444">
    <property type="entry name" value="Secre_tail"/>
</dbReference>
<evidence type="ECO:0000259" key="8">
    <source>
        <dbReference type="Pfam" id="PF00082"/>
    </source>
</evidence>
<feature type="coiled-coil region" evidence="6">
    <location>
        <begin position="820"/>
        <end position="847"/>
    </location>
</feature>
<accession>I6Z554</accession>
<feature type="domain" description="Peptidase S8/S53" evidence="8">
    <location>
        <begin position="154"/>
        <end position="417"/>
    </location>
</feature>
<evidence type="ECO:0000313" key="10">
    <source>
        <dbReference type="EMBL" id="AFN74285.1"/>
    </source>
</evidence>
<evidence type="ECO:0000256" key="5">
    <source>
        <dbReference type="PROSITE-ProRule" id="PRU01240"/>
    </source>
</evidence>
<dbReference type="PATRIC" id="fig|1191523.3.peg.1106"/>
<evidence type="ECO:0000313" key="11">
    <source>
        <dbReference type="Proteomes" id="UP000009011"/>
    </source>
</evidence>
<dbReference type="Proteomes" id="UP000009011">
    <property type="component" value="Chromosome"/>
</dbReference>
<feature type="active site" description="Charge relay system" evidence="5">
    <location>
        <position position="381"/>
    </location>
</feature>
<feature type="domain" description="Secretion system C-terminal sorting" evidence="9">
    <location>
        <begin position="863"/>
        <end position="940"/>
    </location>
</feature>
<dbReference type="NCBIfam" id="TIGR04183">
    <property type="entry name" value="Por_Secre_tail"/>
    <property type="match status" value="1"/>
</dbReference>
<dbReference type="OrthoDB" id="9813435at2"/>
<keyword evidence="3 5" id="KW-0378">Hydrolase</keyword>
<dbReference type="PROSITE" id="PS51892">
    <property type="entry name" value="SUBTILASE"/>
    <property type="match status" value="1"/>
</dbReference>
<comment type="similarity">
    <text evidence="1 5">Belongs to the peptidase S8 family.</text>
</comment>
<keyword evidence="6" id="KW-0175">Coiled coil</keyword>
<keyword evidence="11" id="KW-1185">Reference proteome</keyword>
<evidence type="ECO:0000256" key="1">
    <source>
        <dbReference type="ARBA" id="ARBA00011073"/>
    </source>
</evidence>
<name>I6Z554_MELRP</name>
<dbReference type="Gene3D" id="3.40.50.200">
    <property type="entry name" value="Peptidase S8/S53 domain"/>
    <property type="match status" value="1"/>
</dbReference>
<dbReference type="eggNOG" id="COG1404">
    <property type="taxonomic scope" value="Bacteria"/>
</dbReference>
<feature type="active site" description="Charge relay system" evidence="5">
    <location>
        <position position="161"/>
    </location>
</feature>
<gene>
    <name evidence="10" type="ordered locus">MROS_1045</name>
</gene>
<feature type="compositionally biased region" description="Basic and acidic residues" evidence="7">
    <location>
        <begin position="194"/>
        <end position="205"/>
    </location>
</feature>
<dbReference type="SUPFAM" id="SSF52743">
    <property type="entry name" value="Subtilisin-like"/>
    <property type="match status" value="1"/>
</dbReference>
<keyword evidence="4 5" id="KW-0720">Serine protease</keyword>
<dbReference type="Gene3D" id="2.60.40.4070">
    <property type="match status" value="1"/>
</dbReference>
<dbReference type="PANTHER" id="PTHR43399">
    <property type="entry name" value="SUBTILISIN-RELATED"/>
    <property type="match status" value="1"/>
</dbReference>
<dbReference type="AlphaFoldDB" id="I6Z554"/>